<comment type="function">
    <text evidence="8">Mediates influx of magnesium ions.</text>
</comment>
<keyword evidence="3 8" id="KW-0813">Transport</keyword>
<keyword evidence="8" id="KW-0460">Magnesium</keyword>
<dbReference type="Gene3D" id="1.20.58.340">
    <property type="entry name" value="Magnesium transport protein CorA, transmembrane region"/>
    <property type="match status" value="2"/>
</dbReference>
<evidence type="ECO:0000256" key="5">
    <source>
        <dbReference type="ARBA" id="ARBA00022692"/>
    </source>
</evidence>
<keyword evidence="7 8" id="KW-0472">Membrane</keyword>
<evidence type="ECO:0000256" key="2">
    <source>
        <dbReference type="ARBA" id="ARBA00009765"/>
    </source>
</evidence>
<proteinExistence type="inferred from homology"/>
<dbReference type="GO" id="GO:0015087">
    <property type="term" value="F:cobalt ion transmembrane transporter activity"/>
    <property type="evidence" value="ECO:0007669"/>
    <property type="project" value="UniProtKB-UniRule"/>
</dbReference>
<gene>
    <name evidence="8 9" type="primary">corA</name>
    <name evidence="9" type="ORF">HHL09_07195</name>
</gene>
<dbReference type="AlphaFoldDB" id="A0A858RH29"/>
<accession>A0A858RH29</accession>
<dbReference type="GO" id="GO:0050897">
    <property type="term" value="F:cobalt ion binding"/>
    <property type="evidence" value="ECO:0007669"/>
    <property type="project" value="TreeGrafter"/>
</dbReference>
<dbReference type="Proteomes" id="UP000501812">
    <property type="component" value="Chromosome"/>
</dbReference>
<keyword evidence="4 8" id="KW-1003">Cell membrane</keyword>
<evidence type="ECO:0000256" key="7">
    <source>
        <dbReference type="ARBA" id="ARBA00023136"/>
    </source>
</evidence>
<dbReference type="InterPro" id="IPR045863">
    <property type="entry name" value="CorA_TM1_TM2"/>
</dbReference>
<dbReference type="FunFam" id="1.20.58.340:FF:000012">
    <property type="entry name" value="Magnesium transport protein CorA"/>
    <property type="match status" value="1"/>
</dbReference>
<dbReference type="PANTHER" id="PTHR46494">
    <property type="entry name" value="CORA FAMILY METAL ION TRANSPORTER (EUROFUNG)"/>
    <property type="match status" value="1"/>
</dbReference>
<dbReference type="InterPro" id="IPR004488">
    <property type="entry name" value="Mg/Co-transport_prot_CorA"/>
</dbReference>
<evidence type="ECO:0000256" key="3">
    <source>
        <dbReference type="ARBA" id="ARBA00022448"/>
    </source>
</evidence>
<keyword evidence="6 8" id="KW-1133">Transmembrane helix</keyword>
<evidence type="ECO:0000256" key="4">
    <source>
        <dbReference type="ARBA" id="ARBA00022475"/>
    </source>
</evidence>
<feature type="transmembrane region" description="Helical" evidence="8">
    <location>
        <begin position="293"/>
        <end position="313"/>
    </location>
</feature>
<dbReference type="InterPro" id="IPR045861">
    <property type="entry name" value="CorA_cytoplasmic_dom"/>
</dbReference>
<dbReference type="Gene3D" id="3.30.460.20">
    <property type="entry name" value="CorA soluble domain-like"/>
    <property type="match status" value="1"/>
</dbReference>
<reference evidence="9 10" key="1">
    <citation type="submission" date="2020-04" db="EMBL/GenBank/DDBJ databases">
        <title>Luteolibacter sp. G-1-1-1 isolated from soil.</title>
        <authorList>
            <person name="Dahal R.H."/>
        </authorList>
    </citation>
    <scope>NUCLEOTIDE SEQUENCE [LARGE SCALE GENOMIC DNA]</scope>
    <source>
        <strain evidence="9 10">G-1-1-1</strain>
    </source>
</reference>
<evidence type="ECO:0000313" key="9">
    <source>
        <dbReference type="EMBL" id="QJE95580.1"/>
    </source>
</evidence>
<comment type="subcellular location">
    <subcellularLocation>
        <location evidence="1">Cell membrane</location>
        <topology evidence="1">Multi-pass membrane protein</topology>
    </subcellularLocation>
    <subcellularLocation>
        <location evidence="8">Membrane</location>
        <topology evidence="8">Multi-pass membrane protein</topology>
    </subcellularLocation>
</comment>
<keyword evidence="5 8" id="KW-0812">Transmembrane</keyword>
<dbReference type="SUPFAM" id="SSF143865">
    <property type="entry name" value="CorA soluble domain-like"/>
    <property type="match status" value="1"/>
</dbReference>
<dbReference type="RefSeq" id="WP_169453894.1">
    <property type="nucleotide sequence ID" value="NZ_CP051774.1"/>
</dbReference>
<organism evidence="9 10">
    <name type="scientific">Luteolibacter luteus</name>
    <dbReference type="NCBI Taxonomy" id="2728835"/>
    <lineage>
        <taxon>Bacteria</taxon>
        <taxon>Pseudomonadati</taxon>
        <taxon>Verrucomicrobiota</taxon>
        <taxon>Verrucomicrobiia</taxon>
        <taxon>Verrucomicrobiales</taxon>
        <taxon>Verrucomicrobiaceae</taxon>
        <taxon>Luteolibacter</taxon>
    </lineage>
</organism>
<evidence type="ECO:0000256" key="1">
    <source>
        <dbReference type="ARBA" id="ARBA00004651"/>
    </source>
</evidence>
<dbReference type="EMBL" id="CP051774">
    <property type="protein sequence ID" value="QJE95580.1"/>
    <property type="molecule type" value="Genomic_DNA"/>
</dbReference>
<sequence length="362" mass="41211">MLKRHFAPGASPATLVPHTEGEGAVKPRIHLLEYDANSFAEHEVTESADLLALIDAGKITWINIDGLGDIDALELLARKYGLHPLALEDVLNTGQRPKVEEFQDHLFIVAQMVYQDATECICGEQVSIFLGKNYVITVQEEPEYDVFNPVRERLRAGRGSIRKSKADYLAYALLDSIIDHYFPVLDELGRSIEDLEDQLLENPERSMVLKLHEHRRSLTQLRRYVWPLRDLVNGLLHDNSGQIKAPTKVFLRDCYDHTVQLMDFVESYKEITTGLMELYHSSVGLRTNEVMRVLTVITSIFIPLTFIVGVYGMNFSQEPPDNKTMPLNMPELYSPHGYIVVMGVMLVIAVAQLVFFRRKGWL</sequence>
<keyword evidence="8" id="KW-0406">Ion transport</keyword>
<comment type="similarity">
    <text evidence="2 8">Belongs to the CorA metal ion transporter (MIT) (TC 1.A.35) family.</text>
</comment>
<keyword evidence="10" id="KW-1185">Reference proteome</keyword>
<protein>
    <recommendedName>
        <fullName evidence="8">Magnesium transport protein CorA</fullName>
    </recommendedName>
</protein>
<dbReference type="KEGG" id="luo:HHL09_07195"/>
<dbReference type="InterPro" id="IPR002523">
    <property type="entry name" value="MgTranspt_CorA/ZnTranspt_ZntB"/>
</dbReference>
<dbReference type="NCBIfam" id="TIGR00383">
    <property type="entry name" value="corA"/>
    <property type="match status" value="1"/>
</dbReference>
<dbReference type="PANTHER" id="PTHR46494:SF1">
    <property type="entry name" value="CORA FAMILY METAL ION TRANSPORTER (EUROFUNG)"/>
    <property type="match status" value="1"/>
</dbReference>
<dbReference type="Pfam" id="PF01544">
    <property type="entry name" value="CorA"/>
    <property type="match status" value="1"/>
</dbReference>
<evidence type="ECO:0000313" key="10">
    <source>
        <dbReference type="Proteomes" id="UP000501812"/>
    </source>
</evidence>
<evidence type="ECO:0000256" key="8">
    <source>
        <dbReference type="RuleBase" id="RU362010"/>
    </source>
</evidence>
<dbReference type="GO" id="GO:0000287">
    <property type="term" value="F:magnesium ion binding"/>
    <property type="evidence" value="ECO:0007669"/>
    <property type="project" value="TreeGrafter"/>
</dbReference>
<evidence type="ECO:0000256" key="6">
    <source>
        <dbReference type="ARBA" id="ARBA00022989"/>
    </source>
</evidence>
<name>A0A858RH29_9BACT</name>
<dbReference type="SUPFAM" id="SSF144083">
    <property type="entry name" value="Magnesium transport protein CorA, transmembrane region"/>
    <property type="match status" value="1"/>
</dbReference>
<dbReference type="GO" id="GO:0005886">
    <property type="term" value="C:plasma membrane"/>
    <property type="evidence" value="ECO:0007669"/>
    <property type="project" value="UniProtKB-SubCell"/>
</dbReference>
<feature type="transmembrane region" description="Helical" evidence="8">
    <location>
        <begin position="333"/>
        <end position="356"/>
    </location>
</feature>
<dbReference type="CDD" id="cd12828">
    <property type="entry name" value="TmCorA-like_1"/>
    <property type="match status" value="1"/>
</dbReference>
<dbReference type="GO" id="GO:0015095">
    <property type="term" value="F:magnesium ion transmembrane transporter activity"/>
    <property type="evidence" value="ECO:0007669"/>
    <property type="project" value="UniProtKB-UniRule"/>
</dbReference>